<name>A0A2M7XGI9_9BACT</name>
<evidence type="ECO:0000313" key="2">
    <source>
        <dbReference type="EMBL" id="PJA46969.1"/>
    </source>
</evidence>
<protein>
    <recommendedName>
        <fullName evidence="4">Cell division protein FtsL</fullName>
    </recommendedName>
</protein>
<keyword evidence="1" id="KW-1133">Transmembrane helix</keyword>
<keyword evidence="1" id="KW-0472">Membrane</keyword>
<reference evidence="3" key="1">
    <citation type="submission" date="2017-09" db="EMBL/GenBank/DDBJ databases">
        <title>Depth-based differentiation of microbial function through sediment-hosted aquifers and enrichment of novel symbionts in the deep terrestrial subsurface.</title>
        <authorList>
            <person name="Probst A.J."/>
            <person name="Ladd B."/>
            <person name="Jarett J.K."/>
            <person name="Geller-Mcgrath D.E."/>
            <person name="Sieber C.M.K."/>
            <person name="Emerson J.B."/>
            <person name="Anantharaman K."/>
            <person name="Thomas B.C."/>
            <person name="Malmstrom R."/>
            <person name="Stieglmeier M."/>
            <person name="Klingl A."/>
            <person name="Woyke T."/>
            <person name="Ryan C.M."/>
            <person name="Banfield J.F."/>
        </authorList>
    </citation>
    <scope>NUCLEOTIDE SEQUENCE [LARGE SCALE GENOMIC DNA]</scope>
</reference>
<gene>
    <name evidence="2" type="ORF">CO172_03380</name>
</gene>
<proteinExistence type="predicted"/>
<organism evidence="2 3">
    <name type="scientific">Candidatus Uhrbacteria bacterium CG_4_9_14_3_um_filter_36_7</name>
    <dbReference type="NCBI Taxonomy" id="1975033"/>
    <lineage>
        <taxon>Bacteria</taxon>
        <taxon>Candidatus Uhriibacteriota</taxon>
    </lineage>
</organism>
<evidence type="ECO:0000313" key="3">
    <source>
        <dbReference type="Proteomes" id="UP000229749"/>
    </source>
</evidence>
<evidence type="ECO:0008006" key="4">
    <source>
        <dbReference type="Google" id="ProtNLM"/>
    </source>
</evidence>
<dbReference type="AlphaFoldDB" id="A0A2M7XGI9"/>
<accession>A0A2M7XGI9</accession>
<dbReference type="Proteomes" id="UP000229749">
    <property type="component" value="Unassembled WGS sequence"/>
</dbReference>
<sequence length="96" mass="11011">MNRHIFLLNITLFSLSIIFAVLSVVWVNIRAVKGYEIRDLEKRVSILKEENKQSEISLTQLRSLEHISKNVPILGMVKIETPVYINSQVDTFALGK</sequence>
<evidence type="ECO:0000256" key="1">
    <source>
        <dbReference type="SAM" id="Phobius"/>
    </source>
</evidence>
<keyword evidence="1" id="KW-0812">Transmembrane</keyword>
<dbReference type="EMBL" id="PFWS01000052">
    <property type="protein sequence ID" value="PJA46969.1"/>
    <property type="molecule type" value="Genomic_DNA"/>
</dbReference>
<feature type="transmembrane region" description="Helical" evidence="1">
    <location>
        <begin position="6"/>
        <end position="29"/>
    </location>
</feature>
<comment type="caution">
    <text evidence="2">The sequence shown here is derived from an EMBL/GenBank/DDBJ whole genome shotgun (WGS) entry which is preliminary data.</text>
</comment>